<accession>A0A164H0B3</accession>
<feature type="compositionally biased region" description="Basic and acidic residues" evidence="1">
    <location>
        <begin position="64"/>
        <end position="75"/>
    </location>
</feature>
<organism evidence="2 3">
    <name type="scientific">Daphnia magna</name>
    <dbReference type="NCBI Taxonomy" id="35525"/>
    <lineage>
        <taxon>Eukaryota</taxon>
        <taxon>Metazoa</taxon>
        <taxon>Ecdysozoa</taxon>
        <taxon>Arthropoda</taxon>
        <taxon>Crustacea</taxon>
        <taxon>Branchiopoda</taxon>
        <taxon>Diplostraca</taxon>
        <taxon>Cladocera</taxon>
        <taxon>Anomopoda</taxon>
        <taxon>Daphniidae</taxon>
        <taxon>Daphnia</taxon>
    </lineage>
</organism>
<sequence>MPESRRKGFGPGEEVHAVGHAVAHQKVGHRGHREIHQDLDQSIDLVLLAHRAQLQKGKARMHGQHHDGAEQDEQRVCALLE</sequence>
<keyword evidence="3" id="KW-1185">Reference proteome</keyword>
<reference evidence="2 3" key="1">
    <citation type="submission" date="2016-03" db="EMBL/GenBank/DDBJ databases">
        <title>EvidentialGene: Evidence-directed Construction of Genes on Genomes.</title>
        <authorList>
            <person name="Gilbert D.G."/>
            <person name="Choi J.-H."/>
            <person name="Mockaitis K."/>
            <person name="Colbourne J."/>
            <person name="Pfrender M."/>
        </authorList>
    </citation>
    <scope>NUCLEOTIDE SEQUENCE [LARGE SCALE GENOMIC DNA]</scope>
    <source>
        <strain evidence="2 3">Xinb3</strain>
        <tissue evidence="2">Complete organism</tissue>
    </source>
</reference>
<dbReference type="EMBL" id="LRGB01013283">
    <property type="protein sequence ID" value="KZR99565.1"/>
    <property type="molecule type" value="Genomic_DNA"/>
</dbReference>
<proteinExistence type="predicted"/>
<comment type="caution">
    <text evidence="2">The sequence shown here is derived from an EMBL/GenBank/DDBJ whole genome shotgun (WGS) entry which is preliminary data.</text>
</comment>
<protein>
    <submittedName>
        <fullName evidence="2">Uncharacterized protein</fullName>
    </submittedName>
</protein>
<gene>
    <name evidence="2" type="ORF">APZ42_004513</name>
</gene>
<name>A0A164H0B3_9CRUS</name>
<evidence type="ECO:0000313" key="2">
    <source>
        <dbReference type="EMBL" id="KZR99565.1"/>
    </source>
</evidence>
<evidence type="ECO:0000256" key="1">
    <source>
        <dbReference type="SAM" id="MobiDB-lite"/>
    </source>
</evidence>
<dbReference type="AlphaFoldDB" id="A0A164H0B3"/>
<feature type="region of interest" description="Disordered" evidence="1">
    <location>
        <begin position="57"/>
        <end position="81"/>
    </location>
</feature>
<evidence type="ECO:0000313" key="3">
    <source>
        <dbReference type="Proteomes" id="UP000076858"/>
    </source>
</evidence>
<dbReference type="Proteomes" id="UP000076858">
    <property type="component" value="Unassembled WGS sequence"/>
</dbReference>